<feature type="signal peptide" evidence="1">
    <location>
        <begin position="1"/>
        <end position="23"/>
    </location>
</feature>
<dbReference type="InterPro" id="IPR012347">
    <property type="entry name" value="Ferritin-like"/>
</dbReference>
<name>A0ABY7LW73_9BACT</name>
<reference evidence="3 4" key="1">
    <citation type="submission" date="2022-12" db="EMBL/GenBank/DDBJ databases">
        <title>Hymenobacter canadensis sp. nov. isolated from lake water of the Cambridge Bay, Canada.</title>
        <authorList>
            <person name="Kim W.H."/>
            <person name="Lee Y.M."/>
        </authorList>
    </citation>
    <scope>NUCLEOTIDE SEQUENCE [LARGE SCALE GENOMIC DNA]</scope>
    <source>
        <strain evidence="3 4">PAMC 29467</strain>
        <plasmid evidence="3 4">unnamed1</plasmid>
    </source>
</reference>
<evidence type="ECO:0000259" key="2">
    <source>
        <dbReference type="Pfam" id="PF13628"/>
    </source>
</evidence>
<evidence type="ECO:0000313" key="3">
    <source>
        <dbReference type="EMBL" id="WBA44144.1"/>
    </source>
</evidence>
<dbReference type="RefSeq" id="WP_269562176.1">
    <property type="nucleotide sequence ID" value="NZ_CP114768.1"/>
</dbReference>
<dbReference type="Pfam" id="PF13628">
    <property type="entry name" value="DUF4142"/>
    <property type="match status" value="1"/>
</dbReference>
<geneLocation type="plasmid" evidence="3 4">
    <name>unnamed1</name>
</geneLocation>
<protein>
    <submittedName>
        <fullName evidence="3">DUF4142 domain-containing protein</fullName>
    </submittedName>
</protein>
<proteinExistence type="predicted"/>
<accession>A0ABY7LW73</accession>
<dbReference type="Proteomes" id="UP001211005">
    <property type="component" value="Plasmid unnamed1"/>
</dbReference>
<feature type="chain" id="PRO_5046330040" evidence="1">
    <location>
        <begin position="24"/>
        <end position="198"/>
    </location>
</feature>
<organism evidence="3 4">
    <name type="scientific">Hymenobacter canadensis</name>
    <dbReference type="NCBI Taxonomy" id="2999067"/>
    <lineage>
        <taxon>Bacteria</taxon>
        <taxon>Pseudomonadati</taxon>
        <taxon>Bacteroidota</taxon>
        <taxon>Cytophagia</taxon>
        <taxon>Cytophagales</taxon>
        <taxon>Hymenobacteraceae</taxon>
        <taxon>Hymenobacter</taxon>
    </lineage>
</organism>
<gene>
    <name evidence="3" type="ORF">O3303_19840</name>
</gene>
<keyword evidence="1" id="KW-0732">Signal</keyword>
<evidence type="ECO:0000313" key="4">
    <source>
        <dbReference type="Proteomes" id="UP001211005"/>
    </source>
</evidence>
<keyword evidence="3" id="KW-0614">Plasmid</keyword>
<dbReference type="EMBL" id="CP114768">
    <property type="protein sequence ID" value="WBA44144.1"/>
    <property type="molecule type" value="Genomic_DNA"/>
</dbReference>
<evidence type="ECO:0000256" key="1">
    <source>
        <dbReference type="SAM" id="SignalP"/>
    </source>
</evidence>
<dbReference type="Gene3D" id="1.20.1260.10">
    <property type="match status" value="1"/>
</dbReference>
<sequence>MKFVLTAALLGSFSLAGLAPAHAQDKPLKEANKINKQRNKLKADDSPLRKSELNYDSEFVVAVASHHQLEVALGRLAQQKAIAPEVLDWGRQMEATHEQAQRELQAIAERNHITLPTALSEDDRDLYNDVDDRKYLGFDKKYLRALKDQHARTLKQYSEAATKLSTPELQEYAARMLPMLRQDEQTIDALYERADARK</sequence>
<feature type="domain" description="DUF4142" evidence="2">
    <location>
        <begin position="56"/>
        <end position="190"/>
    </location>
</feature>
<dbReference type="PANTHER" id="PTHR38593:SF1">
    <property type="entry name" value="BLR2558 PROTEIN"/>
    <property type="match status" value="1"/>
</dbReference>
<dbReference type="InterPro" id="IPR025419">
    <property type="entry name" value="DUF4142"/>
</dbReference>
<dbReference type="PANTHER" id="PTHR38593">
    <property type="entry name" value="BLR2558 PROTEIN"/>
    <property type="match status" value="1"/>
</dbReference>
<keyword evidence="4" id="KW-1185">Reference proteome</keyword>